<gene>
    <name evidence="1" type="ORF">Sangu_3020800</name>
</gene>
<dbReference type="GO" id="GO:0003712">
    <property type="term" value="F:transcription coregulator activity"/>
    <property type="evidence" value="ECO:0007669"/>
    <property type="project" value="TreeGrafter"/>
</dbReference>
<evidence type="ECO:0000313" key="1">
    <source>
        <dbReference type="EMBL" id="KAL0307584.1"/>
    </source>
</evidence>
<dbReference type="GO" id="GO:0005634">
    <property type="term" value="C:nucleus"/>
    <property type="evidence" value="ECO:0007669"/>
    <property type="project" value="TreeGrafter"/>
</dbReference>
<accession>A0AAW2KMJ5</accession>
<reference evidence="1" key="2">
    <citation type="journal article" date="2024" name="Plant">
        <title>Genomic evolution and insights into agronomic trait innovations of Sesamum species.</title>
        <authorList>
            <person name="Miao H."/>
            <person name="Wang L."/>
            <person name="Qu L."/>
            <person name="Liu H."/>
            <person name="Sun Y."/>
            <person name="Le M."/>
            <person name="Wang Q."/>
            <person name="Wei S."/>
            <person name="Zheng Y."/>
            <person name="Lin W."/>
            <person name="Duan Y."/>
            <person name="Cao H."/>
            <person name="Xiong S."/>
            <person name="Wang X."/>
            <person name="Wei L."/>
            <person name="Li C."/>
            <person name="Ma Q."/>
            <person name="Ju M."/>
            <person name="Zhao R."/>
            <person name="Li G."/>
            <person name="Mu C."/>
            <person name="Tian Q."/>
            <person name="Mei H."/>
            <person name="Zhang T."/>
            <person name="Gao T."/>
            <person name="Zhang H."/>
        </authorList>
    </citation>
    <scope>NUCLEOTIDE SEQUENCE</scope>
    <source>
        <strain evidence="1">G01</strain>
    </source>
</reference>
<proteinExistence type="predicted"/>
<dbReference type="PANTHER" id="PTHR23335">
    <property type="entry name" value="CALMODULIN-BINDING TRANSCRIPTION ACTIVATOR CAMTA"/>
    <property type="match status" value="1"/>
</dbReference>
<dbReference type="GO" id="GO:0003690">
    <property type="term" value="F:double-stranded DNA binding"/>
    <property type="evidence" value="ECO:0007669"/>
    <property type="project" value="TreeGrafter"/>
</dbReference>
<dbReference type="AlphaFoldDB" id="A0AAW2KMJ5"/>
<dbReference type="GO" id="GO:0006357">
    <property type="term" value="P:regulation of transcription by RNA polymerase II"/>
    <property type="evidence" value="ECO:0007669"/>
    <property type="project" value="TreeGrafter"/>
</dbReference>
<protein>
    <submittedName>
        <fullName evidence="1">Calmodulin-binding transcription activator 1</fullName>
    </submittedName>
</protein>
<comment type="caution">
    <text evidence="1">The sequence shown here is derived from an EMBL/GenBank/DDBJ whole genome shotgun (WGS) entry which is preliminary data.</text>
</comment>
<sequence length="123" mass="13604">MKDMLSSLLMIRDCGRIGVLRCHTPSRATGFHYITCSNRLACSEVREFEFRTSSIQDVDLADVGSITSDETLLHMRFGKLLSLGSGNSQTSVESNAAEISKLRSKISALLKDDSEWGTNVKPY</sequence>
<dbReference type="PANTHER" id="PTHR23335:SF30">
    <property type="entry name" value="CALMODULIN-BINDING TRANSCRIPTION ACTIVATOR 3"/>
    <property type="match status" value="1"/>
</dbReference>
<dbReference type="EMBL" id="JACGWK010000092">
    <property type="protein sequence ID" value="KAL0307584.1"/>
    <property type="molecule type" value="Genomic_DNA"/>
</dbReference>
<reference evidence="1" key="1">
    <citation type="submission" date="2020-06" db="EMBL/GenBank/DDBJ databases">
        <authorList>
            <person name="Li T."/>
            <person name="Hu X."/>
            <person name="Zhang T."/>
            <person name="Song X."/>
            <person name="Zhang H."/>
            <person name="Dai N."/>
            <person name="Sheng W."/>
            <person name="Hou X."/>
            <person name="Wei L."/>
        </authorList>
    </citation>
    <scope>NUCLEOTIDE SEQUENCE</scope>
    <source>
        <strain evidence="1">G01</strain>
        <tissue evidence="1">Leaf</tissue>
    </source>
</reference>
<organism evidence="1">
    <name type="scientific">Sesamum angustifolium</name>
    <dbReference type="NCBI Taxonomy" id="2727405"/>
    <lineage>
        <taxon>Eukaryota</taxon>
        <taxon>Viridiplantae</taxon>
        <taxon>Streptophyta</taxon>
        <taxon>Embryophyta</taxon>
        <taxon>Tracheophyta</taxon>
        <taxon>Spermatophyta</taxon>
        <taxon>Magnoliopsida</taxon>
        <taxon>eudicotyledons</taxon>
        <taxon>Gunneridae</taxon>
        <taxon>Pentapetalae</taxon>
        <taxon>asterids</taxon>
        <taxon>lamiids</taxon>
        <taxon>Lamiales</taxon>
        <taxon>Pedaliaceae</taxon>
        <taxon>Sesamum</taxon>
    </lineage>
</organism>
<name>A0AAW2KMJ5_9LAMI</name>